<proteinExistence type="predicted"/>
<evidence type="ECO:0000313" key="2">
    <source>
        <dbReference type="RefSeq" id="XP_075101630.1"/>
    </source>
</evidence>
<reference evidence="1" key="1">
    <citation type="journal article" date="2014" name="Nat. Commun.">
        <title>The tobacco genome sequence and its comparison with those of tomato and potato.</title>
        <authorList>
            <person name="Sierro N."/>
            <person name="Battey J.N."/>
            <person name="Ouadi S."/>
            <person name="Bakaher N."/>
            <person name="Bovet L."/>
            <person name="Willig A."/>
            <person name="Goepfert S."/>
            <person name="Peitsch M.C."/>
            <person name="Ivanov N.V."/>
        </authorList>
    </citation>
    <scope>NUCLEOTIDE SEQUENCE [LARGE SCALE GENOMIC DNA]</scope>
</reference>
<reference evidence="2" key="2">
    <citation type="submission" date="2025-08" db="UniProtKB">
        <authorList>
            <consortium name="RefSeq"/>
        </authorList>
    </citation>
    <scope>IDENTIFICATION</scope>
    <source>
        <tissue evidence="2">Leaf</tissue>
    </source>
</reference>
<organism evidence="1 2">
    <name type="scientific">Nicotiana tabacum</name>
    <name type="common">Common tobacco</name>
    <dbReference type="NCBI Taxonomy" id="4097"/>
    <lineage>
        <taxon>Eukaryota</taxon>
        <taxon>Viridiplantae</taxon>
        <taxon>Streptophyta</taxon>
        <taxon>Embryophyta</taxon>
        <taxon>Tracheophyta</taxon>
        <taxon>Spermatophyta</taxon>
        <taxon>Magnoliopsida</taxon>
        <taxon>eudicotyledons</taxon>
        <taxon>Gunneridae</taxon>
        <taxon>Pentapetalae</taxon>
        <taxon>asterids</taxon>
        <taxon>lamiids</taxon>
        <taxon>Solanales</taxon>
        <taxon>Solanaceae</taxon>
        <taxon>Nicotianoideae</taxon>
        <taxon>Nicotianeae</taxon>
        <taxon>Nicotiana</taxon>
    </lineage>
</organism>
<gene>
    <name evidence="2" type="primary">LOC142177068</name>
</gene>
<sequence>MRCVSKSWLPLISSPQFVKTHLKLSAKNQEFSLLYTNSNTKKILHTCSLNTIIYEEESPISIPFELDGFDSKESSYRPLMFLDSCDGLFCVSSNEFRNIFIWNPSTRELKELPLLSRDMRACLSYYGFGYNERQDDYRVVVIAINKEDSNMVNLEIPSATVGGLSGKFVNGRLHWSGNKFIFSLNLVDETYGNVALPNFEEKFEHLHWYLRNLGRNLCAFHRNIVRDERPRLDVWIMKEYGVVESWTKVASVPVGYVLLPIFTVQDNKILVKTGTGLMMYNSTHDSFKYYPIIQVGLTYDQISVYTVVEPRFSLRGVKI</sequence>
<name>A0AC58TWP3_TOBAC</name>
<evidence type="ECO:0000313" key="1">
    <source>
        <dbReference type="Proteomes" id="UP000790787"/>
    </source>
</evidence>
<dbReference type="RefSeq" id="XP_075101630.1">
    <property type="nucleotide sequence ID" value="XM_075245529.1"/>
</dbReference>
<accession>A0AC58TWP3</accession>
<protein>
    <submittedName>
        <fullName evidence="2">F-box/kelch-repeat protein At3g23880-like</fullName>
    </submittedName>
</protein>
<dbReference type="Proteomes" id="UP000790787">
    <property type="component" value="Chromosome 23"/>
</dbReference>
<keyword evidence="1" id="KW-1185">Reference proteome</keyword>